<feature type="compositionally biased region" description="Basic and acidic residues" evidence="1">
    <location>
        <begin position="76"/>
        <end position="95"/>
    </location>
</feature>
<evidence type="ECO:0000313" key="3">
    <source>
        <dbReference type="EMBL" id="ERG66036.1"/>
    </source>
</evidence>
<dbReference type="AlphaFoldDB" id="U1MVT3"/>
<evidence type="ECO:0008006" key="5">
    <source>
        <dbReference type="Google" id="ProtNLM"/>
    </source>
</evidence>
<comment type="caution">
    <text evidence="3">The sequence shown here is derived from an EMBL/GenBank/DDBJ whole genome shotgun (WGS) entry which is preliminary data.</text>
</comment>
<dbReference type="EMBL" id="ATCL01000021">
    <property type="protein sequence ID" value="ERG66036.1"/>
    <property type="molecule type" value="Genomic_DNA"/>
</dbReference>
<keyword evidence="2" id="KW-0732">Signal</keyword>
<protein>
    <recommendedName>
        <fullName evidence="5">YtxH domain-containing protein</fullName>
    </recommendedName>
</protein>
<name>U1MVT3_9BACL</name>
<dbReference type="PATRIC" id="fig|1345023.5.peg.2609"/>
<proteinExistence type="predicted"/>
<evidence type="ECO:0000256" key="1">
    <source>
        <dbReference type="SAM" id="MobiDB-lite"/>
    </source>
</evidence>
<evidence type="ECO:0000313" key="4">
    <source>
        <dbReference type="Proteomes" id="UP000016464"/>
    </source>
</evidence>
<reference evidence="3 4" key="1">
    <citation type="journal article" date="2013" name="Genome Announc.">
        <title>Draft Genome Sequence of Exiguobacterium pavilionensis Strain RW-2, with Wide Thermal, Salinity, and pH Tolerance, Isolated from Modern Freshwater Microbialites.</title>
        <authorList>
            <person name="White R.A.III."/>
            <person name="Grassa C.J."/>
            <person name="Suttle C.A."/>
        </authorList>
    </citation>
    <scope>NUCLEOTIDE SEQUENCE [LARGE SCALE GENOMIC DNA]</scope>
    <source>
        <strain evidence="3 4">RW-2</strain>
    </source>
</reference>
<accession>U1MVT3</accession>
<dbReference type="RefSeq" id="WP_021067766.1">
    <property type="nucleotide sequence ID" value="NZ_ATCL01000021.1"/>
</dbReference>
<organism evidence="3 4">
    <name type="scientific">Exiguobacterium chiriqhucha RW-2</name>
    <dbReference type="NCBI Taxonomy" id="1345023"/>
    <lineage>
        <taxon>Bacteria</taxon>
        <taxon>Bacillati</taxon>
        <taxon>Bacillota</taxon>
        <taxon>Bacilli</taxon>
        <taxon>Bacillales</taxon>
        <taxon>Bacillales Family XII. Incertae Sedis</taxon>
        <taxon>Exiguobacterium</taxon>
    </lineage>
</organism>
<dbReference type="eggNOG" id="ENOG50336U1">
    <property type="taxonomic scope" value="Bacteria"/>
</dbReference>
<sequence>MDKKVLMGIVLGVAGAALVAPKVAALLTQDHDEDTWSKMDRMESVDSDKDEAEAGLTQLDSNHRAEWQANGFPQTHAERERLMNESDDAYKGKDI</sequence>
<dbReference type="OrthoDB" id="2429124at2"/>
<keyword evidence="4" id="KW-1185">Reference proteome</keyword>
<dbReference type="Proteomes" id="UP000016464">
    <property type="component" value="Unassembled WGS sequence"/>
</dbReference>
<feature type="signal peptide" evidence="2">
    <location>
        <begin position="1"/>
        <end position="19"/>
    </location>
</feature>
<evidence type="ECO:0000256" key="2">
    <source>
        <dbReference type="SAM" id="SignalP"/>
    </source>
</evidence>
<gene>
    <name evidence="3" type="ORF">M467_02030</name>
</gene>
<feature type="region of interest" description="Disordered" evidence="1">
    <location>
        <begin position="72"/>
        <end position="95"/>
    </location>
</feature>
<feature type="chain" id="PRO_5038747649" description="YtxH domain-containing protein" evidence="2">
    <location>
        <begin position="20"/>
        <end position="95"/>
    </location>
</feature>